<proteinExistence type="predicted"/>
<dbReference type="PANTHER" id="PTHR13504">
    <property type="entry name" value="FIDO DOMAIN-CONTAINING PROTEIN DDB_G0283145"/>
    <property type="match status" value="1"/>
</dbReference>
<gene>
    <name evidence="2" type="ORF">MNBD_GAMMA06-1186</name>
</gene>
<evidence type="ECO:0000313" key="2">
    <source>
        <dbReference type="EMBL" id="VAW54316.1"/>
    </source>
</evidence>
<protein>
    <submittedName>
        <fullName evidence="2">Fic domain protein, PA0574 type</fullName>
    </submittedName>
</protein>
<feature type="domain" description="Fido" evidence="1">
    <location>
        <begin position="113"/>
        <end position="279"/>
    </location>
</feature>
<name>A0A3B0XCH9_9ZZZZ</name>
<dbReference type="InterPro" id="IPR040198">
    <property type="entry name" value="Fido_containing"/>
</dbReference>
<dbReference type="Pfam" id="PF13776">
    <property type="entry name" value="DUF4172"/>
    <property type="match status" value="1"/>
</dbReference>
<dbReference type="Pfam" id="PF02661">
    <property type="entry name" value="Fic"/>
    <property type="match status" value="1"/>
</dbReference>
<dbReference type="InterPro" id="IPR036388">
    <property type="entry name" value="WH-like_DNA-bd_sf"/>
</dbReference>
<dbReference type="AlphaFoldDB" id="A0A3B0XCH9"/>
<dbReference type="PANTHER" id="PTHR13504:SF33">
    <property type="entry name" value="FIC FAMILY PROTEIN"/>
    <property type="match status" value="1"/>
</dbReference>
<dbReference type="SUPFAM" id="SSF140931">
    <property type="entry name" value="Fic-like"/>
    <property type="match status" value="1"/>
</dbReference>
<dbReference type="InterPro" id="IPR025230">
    <property type="entry name" value="DUF4172"/>
</dbReference>
<dbReference type="InterPro" id="IPR036597">
    <property type="entry name" value="Fido-like_dom_sf"/>
</dbReference>
<organism evidence="2">
    <name type="scientific">hydrothermal vent metagenome</name>
    <dbReference type="NCBI Taxonomy" id="652676"/>
    <lineage>
        <taxon>unclassified sequences</taxon>
        <taxon>metagenomes</taxon>
        <taxon>ecological metagenomes</taxon>
    </lineage>
</organism>
<dbReference type="Gene3D" id="1.10.10.10">
    <property type="entry name" value="Winged helix-like DNA-binding domain superfamily/Winged helix DNA-binding domain"/>
    <property type="match status" value="1"/>
</dbReference>
<reference evidence="2" key="1">
    <citation type="submission" date="2018-06" db="EMBL/GenBank/DDBJ databases">
        <authorList>
            <person name="Zhirakovskaya E."/>
        </authorList>
    </citation>
    <scope>NUCLEOTIDE SEQUENCE</scope>
</reference>
<accession>A0A3B0XCH9</accession>
<dbReference type="PROSITE" id="PS51459">
    <property type="entry name" value="FIDO"/>
    <property type="match status" value="1"/>
</dbReference>
<dbReference type="InterPro" id="IPR003812">
    <property type="entry name" value="Fido"/>
</dbReference>
<evidence type="ECO:0000259" key="1">
    <source>
        <dbReference type="PROSITE" id="PS51459"/>
    </source>
</evidence>
<dbReference type="Gene3D" id="1.10.3290.10">
    <property type="entry name" value="Fido-like domain"/>
    <property type="match status" value="1"/>
</dbReference>
<sequence>MYIWEDKAWSNFSFDMNAIKPRLEKVLALQKQLIGKAKDLPEDLDRQAEMDALIQDAIKTSQIEGEKLNVGSVRSSVARQLGLEQAGLPPATRKTENLIAMLCAATTDLHQPISQQMLCEWQAALFPEPSIIKNIAIGKLRGDAPMQVVSQKGNGEIIHFEAPPKSQLQQVLDEFIEWFNLAQPLKMHGIVRAAITHLRLITIHPFDDGNGRVTRALTDRALAQDEQTGIRFYSLSAAIEANRAAYYKILENTQNCKTKIQLESNHATNITEWINWFLETLALAMQQGQQRIERVVIKTRFWQTHSQTILSESQMKVLNRLLDNTGEEFTDGINASKYQGIAGVSKATATRHLTELLKKGCLKQLPGGGRSTRYVIGCSSADKLDGEQ</sequence>
<dbReference type="EMBL" id="UOFD01000074">
    <property type="protein sequence ID" value="VAW54316.1"/>
    <property type="molecule type" value="Genomic_DNA"/>
</dbReference>